<dbReference type="AlphaFoldDB" id="A0A6J4P5I6"/>
<gene>
    <name evidence="2" type="ORF">AVDCRST_MAG51-1065</name>
</gene>
<accession>A0A6J4P5I6</accession>
<organism evidence="2">
    <name type="scientific">uncultured Ramlibacter sp</name>
    <dbReference type="NCBI Taxonomy" id="260755"/>
    <lineage>
        <taxon>Bacteria</taxon>
        <taxon>Pseudomonadati</taxon>
        <taxon>Pseudomonadota</taxon>
        <taxon>Betaproteobacteria</taxon>
        <taxon>Burkholderiales</taxon>
        <taxon>Comamonadaceae</taxon>
        <taxon>Ramlibacter</taxon>
        <taxon>environmental samples</taxon>
    </lineage>
</organism>
<feature type="non-terminal residue" evidence="2">
    <location>
        <position position="1"/>
    </location>
</feature>
<protein>
    <submittedName>
        <fullName evidence="2">Transcriptional regulator, Crp/Fnr family</fullName>
    </submittedName>
</protein>
<feature type="compositionally biased region" description="Low complexity" evidence="1">
    <location>
        <begin position="40"/>
        <end position="56"/>
    </location>
</feature>
<name>A0A6J4P5I6_9BURK</name>
<feature type="non-terminal residue" evidence="2">
    <location>
        <position position="123"/>
    </location>
</feature>
<evidence type="ECO:0000256" key="1">
    <source>
        <dbReference type="SAM" id="MobiDB-lite"/>
    </source>
</evidence>
<feature type="region of interest" description="Disordered" evidence="1">
    <location>
        <begin position="1"/>
        <end position="123"/>
    </location>
</feature>
<proteinExistence type="predicted"/>
<evidence type="ECO:0000313" key="2">
    <source>
        <dbReference type="EMBL" id="CAA9404116.1"/>
    </source>
</evidence>
<sequence>LPQDPRLARGAVRSHAEAARASHPPAVRPGGRPQHPAPARPSGQAAGAPGAQLRRAVAVQRTGNAHRPATGAGRTRSAAGRVAPARQPGAQGHGARGRDPHRAGRAGGAQPGCADAHRRIGLL</sequence>
<feature type="compositionally biased region" description="Low complexity" evidence="1">
    <location>
        <begin position="69"/>
        <end position="83"/>
    </location>
</feature>
<reference evidence="2" key="1">
    <citation type="submission" date="2020-02" db="EMBL/GenBank/DDBJ databases">
        <authorList>
            <person name="Meier V. D."/>
        </authorList>
    </citation>
    <scope>NUCLEOTIDE SEQUENCE</scope>
    <source>
        <strain evidence="2">AVDCRST_MAG51</strain>
    </source>
</reference>
<dbReference type="EMBL" id="CADCUX010000249">
    <property type="protein sequence ID" value="CAA9404116.1"/>
    <property type="molecule type" value="Genomic_DNA"/>
</dbReference>